<feature type="coiled-coil region" evidence="5">
    <location>
        <begin position="165"/>
        <end position="199"/>
    </location>
</feature>
<dbReference type="GO" id="GO:0005930">
    <property type="term" value="C:axoneme"/>
    <property type="evidence" value="ECO:0007669"/>
    <property type="project" value="TreeGrafter"/>
</dbReference>
<proteinExistence type="inferred from homology"/>
<dbReference type="Proteomes" id="UP000499080">
    <property type="component" value="Unassembled WGS sequence"/>
</dbReference>
<evidence type="ECO:0000256" key="5">
    <source>
        <dbReference type="SAM" id="Coils"/>
    </source>
</evidence>
<evidence type="ECO:0000313" key="6">
    <source>
        <dbReference type="EMBL" id="GBM28141.1"/>
    </source>
</evidence>
<accession>A0A4Y2EH42</accession>
<sequence length="241" mass="28729">MLTGNCFLKYDDEKSADDDATTITKRSPRSENRLSLISKTLNQIFRPIRIEESGKHIVRYASTKQQTLFEILDLQNLFEEKLATYKNERSGFNPEIWKIHHQLFEELIRQEIIACPERGQLLKSILEEQLQTLDSIKKNCKSVFSYAVCKRLLSRKFVIGNRGEIPKFQERIREAEDEMSEMHRENERKKLEMDESEQIKEIERNFLENQLTRVNDEMIALYIDKIDEEHRWLKDITENTE</sequence>
<dbReference type="PANTHER" id="PTHR13183">
    <property type="entry name" value="AXONEMAL INNER ARM DYNEIN LIGHT CHAIN 28"/>
    <property type="match status" value="1"/>
</dbReference>
<dbReference type="InterPro" id="IPR019347">
    <property type="entry name" value="Axonemal_dynein_light_chain"/>
</dbReference>
<keyword evidence="1" id="KW-0243">Dynein</keyword>
<dbReference type="AlphaFoldDB" id="A0A4Y2EH42"/>
<reference evidence="6 7" key="1">
    <citation type="journal article" date="2019" name="Sci. Rep.">
        <title>Orb-weaving spider Araneus ventricosus genome elucidates the spidroin gene catalogue.</title>
        <authorList>
            <person name="Kono N."/>
            <person name="Nakamura H."/>
            <person name="Ohtoshi R."/>
            <person name="Moran D.A.P."/>
            <person name="Shinohara A."/>
            <person name="Yoshida Y."/>
            <person name="Fujiwara M."/>
            <person name="Mori M."/>
            <person name="Tomita M."/>
            <person name="Arakawa K."/>
        </authorList>
    </citation>
    <scope>NUCLEOTIDE SEQUENCE [LARGE SCALE GENOMIC DNA]</scope>
</reference>
<dbReference type="OrthoDB" id="1927454at2759"/>
<keyword evidence="2 5" id="KW-0175">Coiled coil</keyword>
<dbReference type="EMBL" id="BGPR01000604">
    <property type="protein sequence ID" value="GBM28141.1"/>
    <property type="molecule type" value="Genomic_DNA"/>
</dbReference>
<name>A0A4Y2EH42_ARAVE</name>
<dbReference type="GO" id="GO:0030286">
    <property type="term" value="C:dynein complex"/>
    <property type="evidence" value="ECO:0007669"/>
    <property type="project" value="UniProtKB-KW"/>
</dbReference>
<evidence type="ECO:0000256" key="2">
    <source>
        <dbReference type="ARBA" id="ARBA00023054"/>
    </source>
</evidence>
<evidence type="ECO:0000256" key="4">
    <source>
        <dbReference type="ARBA" id="ARBA00038114"/>
    </source>
</evidence>
<keyword evidence="3" id="KW-0505">Motor protein</keyword>
<evidence type="ECO:0000256" key="3">
    <source>
        <dbReference type="ARBA" id="ARBA00023175"/>
    </source>
</evidence>
<gene>
    <name evidence="6" type="ORF">AVEN_224196_1</name>
</gene>
<comment type="caution">
    <text evidence="6">The sequence shown here is derived from an EMBL/GenBank/DDBJ whole genome shotgun (WGS) entry which is preliminary data.</text>
</comment>
<dbReference type="PANTHER" id="PTHR13183:SF0">
    <property type="entry name" value="AXONEMAL DYNEIN LIGHT INTERMEDIATE POLYPEPTIDE 1"/>
    <property type="match status" value="1"/>
</dbReference>
<comment type="similarity">
    <text evidence="4">Belongs to the inner dynein arm light chain family.</text>
</comment>
<evidence type="ECO:0000256" key="1">
    <source>
        <dbReference type="ARBA" id="ARBA00023017"/>
    </source>
</evidence>
<dbReference type="GO" id="GO:0045504">
    <property type="term" value="F:dynein heavy chain binding"/>
    <property type="evidence" value="ECO:0007669"/>
    <property type="project" value="TreeGrafter"/>
</dbReference>
<organism evidence="6 7">
    <name type="scientific">Araneus ventricosus</name>
    <name type="common">Orbweaver spider</name>
    <name type="synonym">Epeira ventricosa</name>
    <dbReference type="NCBI Taxonomy" id="182803"/>
    <lineage>
        <taxon>Eukaryota</taxon>
        <taxon>Metazoa</taxon>
        <taxon>Ecdysozoa</taxon>
        <taxon>Arthropoda</taxon>
        <taxon>Chelicerata</taxon>
        <taxon>Arachnida</taxon>
        <taxon>Araneae</taxon>
        <taxon>Araneomorphae</taxon>
        <taxon>Entelegynae</taxon>
        <taxon>Araneoidea</taxon>
        <taxon>Araneidae</taxon>
        <taxon>Araneus</taxon>
    </lineage>
</organism>
<protein>
    <submittedName>
        <fullName evidence="6">Uncharacterized protein</fullName>
    </submittedName>
</protein>
<keyword evidence="7" id="KW-1185">Reference proteome</keyword>
<dbReference type="Pfam" id="PF10211">
    <property type="entry name" value="Ax_dynein_light"/>
    <property type="match status" value="1"/>
</dbReference>
<evidence type="ECO:0000313" key="7">
    <source>
        <dbReference type="Proteomes" id="UP000499080"/>
    </source>
</evidence>